<keyword evidence="5 13" id="KW-0813">Transport</keyword>
<dbReference type="CDD" id="cd16326">
    <property type="entry name" value="LolB"/>
    <property type="match status" value="1"/>
</dbReference>
<dbReference type="NCBIfam" id="TIGR00548">
    <property type="entry name" value="lolB"/>
    <property type="match status" value="1"/>
</dbReference>
<evidence type="ECO:0000256" key="5">
    <source>
        <dbReference type="ARBA" id="ARBA00022448"/>
    </source>
</evidence>
<evidence type="ECO:0000256" key="12">
    <source>
        <dbReference type="ARBA" id="ARBA00023288"/>
    </source>
</evidence>
<gene>
    <name evidence="13" type="primary">lolB</name>
    <name evidence="15" type="ORF">DFR31_1419</name>
</gene>
<comment type="function">
    <text evidence="13">Plays a critical role in the incorporation of lipoproteins in the outer membrane after they are released by the LolA protein.</text>
</comment>
<keyword evidence="16" id="KW-1185">Reference proteome</keyword>
<evidence type="ECO:0000256" key="2">
    <source>
        <dbReference type="ARBA" id="ARBA00009696"/>
    </source>
</evidence>
<dbReference type="SUPFAM" id="SSF89392">
    <property type="entry name" value="Prokaryotic lipoproteins and lipoprotein localization factors"/>
    <property type="match status" value="1"/>
</dbReference>
<evidence type="ECO:0000256" key="13">
    <source>
        <dbReference type="HAMAP-Rule" id="MF_00233"/>
    </source>
</evidence>
<organism evidence="15 16">
    <name type="scientific">Alkalispirillum mobile</name>
    <dbReference type="NCBI Taxonomy" id="85925"/>
    <lineage>
        <taxon>Bacteria</taxon>
        <taxon>Pseudomonadati</taxon>
        <taxon>Pseudomonadota</taxon>
        <taxon>Gammaproteobacteria</taxon>
        <taxon>Chromatiales</taxon>
        <taxon>Ectothiorhodospiraceae</taxon>
        <taxon>Alkalispirillum</taxon>
    </lineage>
</organism>
<evidence type="ECO:0000256" key="11">
    <source>
        <dbReference type="ARBA" id="ARBA00023237"/>
    </source>
</evidence>
<dbReference type="AlphaFoldDB" id="A0A498C8K8"/>
<dbReference type="OrthoDB" id="9797618at2"/>
<keyword evidence="8 13" id="KW-0472">Membrane</keyword>
<dbReference type="PROSITE" id="PS51257">
    <property type="entry name" value="PROKAR_LIPOPROTEIN"/>
    <property type="match status" value="1"/>
</dbReference>
<evidence type="ECO:0000256" key="14">
    <source>
        <dbReference type="SAM" id="SignalP"/>
    </source>
</evidence>
<comment type="similarity">
    <text evidence="2 13">Belongs to the LolB family.</text>
</comment>
<dbReference type="InterPro" id="IPR004565">
    <property type="entry name" value="OM_lipoprot_LolB"/>
</dbReference>
<keyword evidence="12 13" id="KW-0449">Lipoprotein</keyword>
<name>A0A498C8K8_9GAMM</name>
<dbReference type="Pfam" id="PF03550">
    <property type="entry name" value="LolB"/>
    <property type="match status" value="1"/>
</dbReference>
<evidence type="ECO:0000256" key="9">
    <source>
        <dbReference type="ARBA" id="ARBA00023139"/>
    </source>
</evidence>
<keyword evidence="7 13" id="KW-0653">Protein transport</keyword>
<comment type="subunit">
    <text evidence="3 13">Monomer.</text>
</comment>
<feature type="chain" id="PRO_5019736559" description="Outer-membrane lipoprotein LolB" evidence="14">
    <location>
        <begin position="21"/>
        <end position="200"/>
    </location>
</feature>
<dbReference type="Gene3D" id="2.50.20.10">
    <property type="entry name" value="Lipoprotein localisation LolA/LolB/LppX"/>
    <property type="match status" value="1"/>
</dbReference>
<evidence type="ECO:0000256" key="10">
    <source>
        <dbReference type="ARBA" id="ARBA00023186"/>
    </source>
</evidence>
<dbReference type="InterPro" id="IPR029046">
    <property type="entry name" value="LolA/LolB/LppX"/>
</dbReference>
<reference evidence="15 16" key="1">
    <citation type="submission" date="2018-10" db="EMBL/GenBank/DDBJ databases">
        <title>Genomic Encyclopedia of Type Strains, Phase IV (KMG-IV): sequencing the most valuable type-strain genomes for metagenomic binning, comparative biology and taxonomic classification.</title>
        <authorList>
            <person name="Goeker M."/>
        </authorList>
    </citation>
    <scope>NUCLEOTIDE SEQUENCE [LARGE SCALE GENOMIC DNA]</scope>
    <source>
        <strain evidence="15 16">DSM 12769</strain>
    </source>
</reference>
<dbReference type="RefSeq" id="WP_121441888.1">
    <property type="nucleotide sequence ID" value="NZ_RCDA01000001.1"/>
</dbReference>
<evidence type="ECO:0000256" key="6">
    <source>
        <dbReference type="ARBA" id="ARBA00022729"/>
    </source>
</evidence>
<comment type="subcellular location">
    <subcellularLocation>
        <location evidence="1 13">Cell outer membrane</location>
        <topology evidence="1 13">Lipid-anchor</topology>
    </subcellularLocation>
</comment>
<evidence type="ECO:0000313" key="16">
    <source>
        <dbReference type="Proteomes" id="UP000275461"/>
    </source>
</evidence>
<evidence type="ECO:0000256" key="4">
    <source>
        <dbReference type="ARBA" id="ARBA00016202"/>
    </source>
</evidence>
<evidence type="ECO:0000256" key="3">
    <source>
        <dbReference type="ARBA" id="ARBA00011245"/>
    </source>
</evidence>
<proteinExistence type="inferred from homology"/>
<dbReference type="GO" id="GO:0015031">
    <property type="term" value="P:protein transport"/>
    <property type="evidence" value="ECO:0007669"/>
    <property type="project" value="UniProtKB-KW"/>
</dbReference>
<evidence type="ECO:0000256" key="8">
    <source>
        <dbReference type="ARBA" id="ARBA00023136"/>
    </source>
</evidence>
<dbReference type="GO" id="GO:0009279">
    <property type="term" value="C:cell outer membrane"/>
    <property type="evidence" value="ECO:0007669"/>
    <property type="project" value="UniProtKB-SubCell"/>
</dbReference>
<sequence length="200" mass="22054">MMRARVWITLAALVLLSACATIPEPVDDPQARYRQAAEQLLAYTEWDARGRAALRTADDSGSLSLDWQQRGEAYQVDLRAPMGAGSARLEGDAAGVVLTTSAGDREAAPDPETLVAWYTGYQVPVSALQYWLRGLAAPDQDVEALALDPAGRPERLVQAGWEVVYRDWTEVNGLPMPRRLDIARGDDHVRVVIRDWSLEP</sequence>
<dbReference type="HAMAP" id="MF_00233">
    <property type="entry name" value="LolB"/>
    <property type="match status" value="1"/>
</dbReference>
<protein>
    <recommendedName>
        <fullName evidence="4 13">Outer-membrane lipoprotein LolB</fullName>
    </recommendedName>
</protein>
<keyword evidence="6 13" id="KW-0732">Signal</keyword>
<evidence type="ECO:0000256" key="7">
    <source>
        <dbReference type="ARBA" id="ARBA00022927"/>
    </source>
</evidence>
<evidence type="ECO:0000313" key="15">
    <source>
        <dbReference type="EMBL" id="RLK51477.1"/>
    </source>
</evidence>
<dbReference type="EMBL" id="RCDA01000001">
    <property type="protein sequence ID" value="RLK51477.1"/>
    <property type="molecule type" value="Genomic_DNA"/>
</dbReference>
<keyword evidence="9 13" id="KW-0564">Palmitate</keyword>
<accession>A0A498C8K8</accession>
<dbReference type="Proteomes" id="UP000275461">
    <property type="component" value="Unassembled WGS sequence"/>
</dbReference>
<evidence type="ECO:0000256" key="1">
    <source>
        <dbReference type="ARBA" id="ARBA00004459"/>
    </source>
</evidence>
<dbReference type="GO" id="GO:0044874">
    <property type="term" value="P:lipoprotein localization to outer membrane"/>
    <property type="evidence" value="ECO:0007669"/>
    <property type="project" value="UniProtKB-UniRule"/>
</dbReference>
<comment type="caution">
    <text evidence="15">The sequence shown here is derived from an EMBL/GenBank/DDBJ whole genome shotgun (WGS) entry which is preliminary data.</text>
</comment>
<keyword evidence="10 13" id="KW-0143">Chaperone</keyword>
<keyword evidence="11 13" id="KW-0998">Cell outer membrane</keyword>
<feature type="signal peptide" evidence="14">
    <location>
        <begin position="1"/>
        <end position="20"/>
    </location>
</feature>